<dbReference type="VEuPathDB" id="FungiDB:I7I52_05309"/>
<gene>
    <name evidence="1" type="ORF">I7I52_05309</name>
</gene>
<evidence type="ECO:0000313" key="2">
    <source>
        <dbReference type="Proteomes" id="UP000670092"/>
    </source>
</evidence>
<protein>
    <submittedName>
        <fullName evidence="1">Uncharacterized protein</fullName>
    </submittedName>
</protein>
<dbReference type="Proteomes" id="UP000670092">
    <property type="component" value="Unassembled WGS sequence"/>
</dbReference>
<dbReference type="EMBL" id="JAEVHI010000004">
    <property type="protein sequence ID" value="KAG5293849.1"/>
    <property type="molecule type" value="Genomic_DNA"/>
</dbReference>
<comment type="caution">
    <text evidence="1">The sequence shown here is derived from an EMBL/GenBank/DDBJ whole genome shotgun (WGS) entry which is preliminary data.</text>
</comment>
<organism evidence="1 2">
    <name type="scientific">Ajellomyces capsulatus</name>
    <name type="common">Darling's disease fungus</name>
    <name type="synonym">Histoplasma capsulatum</name>
    <dbReference type="NCBI Taxonomy" id="5037"/>
    <lineage>
        <taxon>Eukaryota</taxon>
        <taxon>Fungi</taxon>
        <taxon>Dikarya</taxon>
        <taxon>Ascomycota</taxon>
        <taxon>Pezizomycotina</taxon>
        <taxon>Eurotiomycetes</taxon>
        <taxon>Eurotiomycetidae</taxon>
        <taxon>Onygenales</taxon>
        <taxon>Ajellomycetaceae</taxon>
        <taxon>Histoplasma</taxon>
    </lineage>
</organism>
<reference evidence="1 2" key="1">
    <citation type="submission" date="2021-01" db="EMBL/GenBank/DDBJ databases">
        <title>Chromosome-level genome assembly of a human fungal pathogen reveals clustering of transcriptionally co-regulated genes.</title>
        <authorList>
            <person name="Voorhies M."/>
            <person name="Cohen S."/>
            <person name="Shea T.P."/>
            <person name="Petrus S."/>
            <person name="Munoz J.F."/>
            <person name="Poplawski S."/>
            <person name="Goldman W.E."/>
            <person name="Michael T."/>
            <person name="Cuomo C.A."/>
            <person name="Sil A."/>
            <person name="Beyhan S."/>
        </authorList>
    </citation>
    <scope>NUCLEOTIDE SEQUENCE [LARGE SCALE GENOMIC DNA]</scope>
    <source>
        <strain evidence="1 2">G184AR</strain>
    </source>
</reference>
<dbReference type="AlphaFoldDB" id="A0A8H7YQK7"/>
<evidence type="ECO:0000313" key="1">
    <source>
        <dbReference type="EMBL" id="KAG5293849.1"/>
    </source>
</evidence>
<proteinExistence type="predicted"/>
<name>A0A8H7YQK7_AJECA</name>
<accession>A0A8H7YQK7</accession>
<sequence length="53" mass="6152">MSARYLLPVKRKWESSHYLICAACPPAALEACRESHAHAPRSGRFRPFFHRKN</sequence>